<dbReference type="EMBL" id="CP017076">
    <property type="protein sequence ID" value="AOR79948.1"/>
    <property type="molecule type" value="Genomic_DNA"/>
</dbReference>
<dbReference type="eggNOG" id="ENOG5034AR1">
    <property type="taxonomic scope" value="Bacteria"/>
</dbReference>
<accession>A0A031JTR5</accession>
<dbReference type="AlphaFoldDB" id="A0A031JTR5"/>
<dbReference type="Proteomes" id="UP000024329">
    <property type="component" value="Unassembled WGS sequence"/>
</dbReference>
<dbReference type="PATRIC" id="fig|158500.4.peg.2902"/>
<dbReference type="OrthoDB" id="7777068at2"/>
<dbReference type="Proteomes" id="UP000094626">
    <property type="component" value="Plasmid pSA1"/>
</dbReference>
<name>A0A031JTR5_9SPHN</name>
<evidence type="ECO:0000313" key="3">
    <source>
        <dbReference type="Proteomes" id="UP000024329"/>
    </source>
</evidence>
<organism evidence="2 3">
    <name type="scientific">Novosphingobium resinovorum</name>
    <dbReference type="NCBI Taxonomy" id="158500"/>
    <lineage>
        <taxon>Bacteria</taxon>
        <taxon>Pseudomonadati</taxon>
        <taxon>Pseudomonadota</taxon>
        <taxon>Alphaproteobacteria</taxon>
        <taxon>Sphingomonadales</taxon>
        <taxon>Sphingomonadaceae</taxon>
        <taxon>Novosphingobium</taxon>
    </lineage>
</organism>
<dbReference type="RefSeq" id="WP_008829114.1">
    <property type="nucleotide sequence ID" value="NZ_BSFC01000021.1"/>
</dbReference>
<sequence length="142" mass="14822">MDHFAIPPGRFLLSAGLDDAIRRSCAAPQRRAKEAHPVFAFVAALGGMGARVGDVCRALGLAFDEGAVLGRCRIDYDAPLTVDTGYDVAARVVSLERKASRRFGAADHLTLGMTVSAAGRPHARVSLTTIMPAPGPAVQAPA</sequence>
<geneLocation type="plasmid" evidence="1 4">
    <name>pSA1</name>
</geneLocation>
<evidence type="ECO:0000313" key="1">
    <source>
        <dbReference type="EMBL" id="AOR79948.1"/>
    </source>
</evidence>
<evidence type="ECO:0000313" key="4">
    <source>
        <dbReference type="Proteomes" id="UP000094626"/>
    </source>
</evidence>
<reference evidence="4" key="3">
    <citation type="journal article" date="2017" name="J. Biotechnol.">
        <title>Complete genome sequence of Novosphingobium resinovorum SA1, a versatile xenobiotic-degrading bacterium capable of utilizing sulfanilic acid.</title>
        <authorList>
            <person name="Hegedus B."/>
            <person name="Kos P.B."/>
            <person name="Balint B."/>
            <person name="Maroti G."/>
            <person name="Gan H.M."/>
            <person name="Perei K."/>
            <person name="Rakhely G."/>
        </authorList>
    </citation>
    <scope>NUCLEOTIDE SEQUENCE [LARGE SCALE GENOMIC DNA]</scope>
    <source>
        <strain evidence="4">SA1</strain>
    </source>
</reference>
<gene>
    <name evidence="1" type="ORF">BES08_24745</name>
    <name evidence="2" type="ORF">BV97_02837</name>
</gene>
<keyword evidence="1" id="KW-0614">Plasmid</keyword>
<dbReference type="KEGG" id="nre:BES08_24745"/>
<reference evidence="2 3" key="1">
    <citation type="submission" date="2014-03" db="EMBL/GenBank/DDBJ databases">
        <title>Whole genome sequence of Novosphingobium resinovorum KF1.</title>
        <authorList>
            <person name="Gan H.M."/>
            <person name="Gan H.Y."/>
            <person name="Chew T.H."/>
            <person name="Savka M.A."/>
        </authorList>
    </citation>
    <scope>NUCLEOTIDE SEQUENCE [LARGE SCALE GENOMIC DNA]</scope>
    <source>
        <strain evidence="2 3">KF1</strain>
    </source>
</reference>
<proteinExistence type="predicted"/>
<evidence type="ECO:0000313" key="2">
    <source>
        <dbReference type="EMBL" id="EZP81176.1"/>
    </source>
</evidence>
<reference evidence="1" key="2">
    <citation type="submission" date="2016-08" db="EMBL/GenBank/DDBJ databases">
        <authorList>
            <person name="Seilhamer J.J."/>
        </authorList>
    </citation>
    <scope>NUCLEOTIDE SEQUENCE [LARGE SCALE GENOMIC DNA]</scope>
    <source>
        <strain evidence="1">SA1</strain>
        <plasmid evidence="1">pSA1</plasmid>
    </source>
</reference>
<dbReference type="EMBL" id="JFYZ01000013">
    <property type="protein sequence ID" value="EZP81176.1"/>
    <property type="molecule type" value="Genomic_DNA"/>
</dbReference>
<keyword evidence="4" id="KW-1185">Reference proteome</keyword>
<protein>
    <submittedName>
        <fullName evidence="2">Uncharacterized protein</fullName>
    </submittedName>
</protein>